<dbReference type="Pfam" id="PF03144">
    <property type="entry name" value="GTP_EFTU_D2"/>
    <property type="match status" value="1"/>
</dbReference>
<dbReference type="InterPro" id="IPR000795">
    <property type="entry name" value="T_Tr_GTP-bd_dom"/>
</dbReference>
<accession>A0A2R4VYT1</accession>
<dbReference type="Pfam" id="PF25461">
    <property type="entry name" value="Beta-barrel_SelB"/>
    <property type="match status" value="1"/>
</dbReference>
<dbReference type="OrthoDB" id="9804504at2"/>
<dbReference type="InterPro" id="IPR009001">
    <property type="entry name" value="Transl_elong_EF1A/Init_IF2_C"/>
</dbReference>
<sequence>MRDFILGTAGHIDHGKTELIARLTGRRTERFPEERIRGMTIDIGFSSLKLPCGKTLGIVDVPGHERFIDNMLVGSAGVDLALLVVAADEGIKEQTREHFEILKLLEVKDGLVVITKKDLVDEELLEYLKEEIKDFVKGSFLENNPIICASSVTGEGFDEILRVLNDKVELLYSKEYDDNEKPFRLFIDRKFKIKGFGLVVTGTVYSGSIRVGDSLEILPFKDTVRVKNLESHFRKVQEGHTGMRLAVNINTTLDESFVTRGKVLVEKNYYKESTKFVGFLNILNSYENLKNNKRVHLYVGSSSSVCRLTLYDDLLEGKTSYIVKLSCQNPICAVRGDKFILRDPSAKKTLGGGVILDNEQVKLKDLPGYLNDKTIIDKKDLSLNISKVVERKGIVELFDLAKKVNYKSEYVKKFISETSLNTFESDGKIYLFSYDYQKSLFEKLEDIIFEIESKNPFQTQISKEEILKKLDSPIAQNIIDKYAKKKGYLVDKTYLLKERVSNEVLSMVDEVERDIKNLGFSVLPLDEISLKYKDKKAFNSVVAILKRTQKILQVSISPEIYIHSSTLERLIDLLKDFFQRNNELSVSDFKELTNTTRKFSIPLLEFCDKMSFTKRVGNIRQKGKKL</sequence>
<feature type="domain" description="Tr-type G" evidence="9">
    <location>
        <begin position="1"/>
        <end position="172"/>
    </location>
</feature>
<dbReference type="SUPFAM" id="SSF50447">
    <property type="entry name" value="Translation proteins"/>
    <property type="match status" value="1"/>
</dbReference>
<dbReference type="InterPro" id="IPR009000">
    <property type="entry name" value="Transl_B-barrel_sf"/>
</dbReference>
<evidence type="ECO:0000256" key="5">
    <source>
        <dbReference type="ARBA" id="ARBA00022917"/>
    </source>
</evidence>
<dbReference type="GO" id="GO:0005829">
    <property type="term" value="C:cytosol"/>
    <property type="evidence" value="ECO:0007669"/>
    <property type="project" value="TreeGrafter"/>
</dbReference>
<dbReference type="GO" id="GO:0003746">
    <property type="term" value="F:translation elongation factor activity"/>
    <property type="evidence" value="ECO:0007669"/>
    <property type="project" value="UniProtKB-KW"/>
</dbReference>
<dbReference type="PRINTS" id="PR00315">
    <property type="entry name" value="ELONGATNFCT"/>
</dbReference>
<dbReference type="PANTHER" id="PTHR43721:SF22">
    <property type="entry name" value="ELONGATION FACTOR TU, MITOCHONDRIAL"/>
    <property type="match status" value="1"/>
</dbReference>
<dbReference type="Gene3D" id="3.40.50.300">
    <property type="entry name" value="P-loop containing nucleotide triphosphate hydrolases"/>
    <property type="match status" value="1"/>
</dbReference>
<dbReference type="Pfam" id="PF09107">
    <property type="entry name" value="WHD_3rd_SelB"/>
    <property type="match status" value="1"/>
</dbReference>
<comment type="subcellular location">
    <subcellularLocation>
        <location evidence="1">Cytoplasm</location>
    </subcellularLocation>
</comment>
<dbReference type="InterPro" id="IPR027417">
    <property type="entry name" value="P-loop_NTPase"/>
</dbReference>
<dbReference type="InterPro" id="IPR050055">
    <property type="entry name" value="EF-Tu_GTPase"/>
</dbReference>
<dbReference type="InterPro" id="IPR015191">
    <property type="entry name" value="SelB_WHD4"/>
</dbReference>
<dbReference type="SUPFAM" id="SSF46785">
    <property type="entry name" value="Winged helix' DNA-binding domain"/>
    <property type="match status" value="1"/>
</dbReference>
<dbReference type="InterPro" id="IPR057335">
    <property type="entry name" value="Beta-barrel_SelB"/>
</dbReference>
<dbReference type="Pfam" id="PF00009">
    <property type="entry name" value="GTP_EFTU"/>
    <property type="match status" value="1"/>
</dbReference>
<reference evidence="10 11" key="1">
    <citation type="submission" date="2017-04" db="EMBL/GenBank/DDBJ databases">
        <title>Genomic insights into metabolism of Thermodesulfobium acidiphilum.</title>
        <authorList>
            <person name="Toshchakov S.V."/>
            <person name="Frolov E.N."/>
            <person name="Kublanov I.V."/>
            <person name="Samarov N.I."/>
            <person name="Novikov A."/>
            <person name="Lebedinsky A.V."/>
            <person name="Bonch-Osmolovskaya E.A."/>
            <person name="Chernyh N.A."/>
        </authorList>
    </citation>
    <scope>NUCLEOTIDE SEQUENCE [LARGE SCALE GENOMIC DNA]</scope>
    <source>
        <strain evidence="10 11">3127-1</strain>
    </source>
</reference>
<evidence type="ECO:0000313" key="11">
    <source>
        <dbReference type="Proteomes" id="UP000244792"/>
    </source>
</evidence>
<proteinExistence type="predicted"/>
<evidence type="ECO:0000256" key="1">
    <source>
        <dbReference type="ARBA" id="ARBA00004496"/>
    </source>
</evidence>
<comment type="function">
    <text evidence="7">Translation factor necessary for the incorporation of selenocysteine into proteins. It probably replaces EF-Tu for the insertion of selenocysteine directed by the UGA codon. SelB binds GTP and GDP.</text>
</comment>
<dbReference type="PROSITE" id="PS51722">
    <property type="entry name" value="G_TR_2"/>
    <property type="match status" value="1"/>
</dbReference>
<dbReference type="GO" id="GO:0003924">
    <property type="term" value="F:GTPase activity"/>
    <property type="evidence" value="ECO:0007669"/>
    <property type="project" value="InterPro"/>
</dbReference>
<dbReference type="SUPFAM" id="SSF50465">
    <property type="entry name" value="EF-Tu/eEF-1alpha/eIF2-gamma C-terminal domain"/>
    <property type="match status" value="1"/>
</dbReference>
<keyword evidence="6" id="KW-0342">GTP-binding</keyword>
<dbReference type="RefSeq" id="WP_108308134.1">
    <property type="nucleotide sequence ID" value="NZ_CP020921.1"/>
</dbReference>
<dbReference type="GO" id="GO:0001514">
    <property type="term" value="P:selenocysteine incorporation"/>
    <property type="evidence" value="ECO:0007669"/>
    <property type="project" value="InterPro"/>
</dbReference>
<keyword evidence="3" id="KW-0963">Cytoplasm</keyword>
<protein>
    <recommendedName>
        <fullName evidence="2">Selenocysteine-specific elongation factor</fullName>
    </recommendedName>
    <alternativeName>
        <fullName evidence="8">SelB translation factor</fullName>
    </alternativeName>
</protein>
<dbReference type="NCBIfam" id="TIGR00475">
    <property type="entry name" value="selB"/>
    <property type="match status" value="1"/>
</dbReference>
<dbReference type="InterPro" id="IPR036388">
    <property type="entry name" value="WH-like_DNA-bd_sf"/>
</dbReference>
<name>A0A2R4VYT1_THEAF</name>
<gene>
    <name evidence="10" type="ORF">TDSAC_0226</name>
</gene>
<evidence type="ECO:0000256" key="8">
    <source>
        <dbReference type="ARBA" id="ARBA00031615"/>
    </source>
</evidence>
<evidence type="ECO:0000256" key="4">
    <source>
        <dbReference type="ARBA" id="ARBA00022741"/>
    </source>
</evidence>
<dbReference type="GO" id="GO:0003723">
    <property type="term" value="F:RNA binding"/>
    <property type="evidence" value="ECO:0007669"/>
    <property type="project" value="InterPro"/>
</dbReference>
<organism evidence="10 11">
    <name type="scientific">Thermodesulfobium acidiphilum</name>
    <dbReference type="NCBI Taxonomy" id="1794699"/>
    <lineage>
        <taxon>Bacteria</taxon>
        <taxon>Pseudomonadati</taxon>
        <taxon>Thermodesulfobiota</taxon>
        <taxon>Thermodesulfobiia</taxon>
        <taxon>Thermodesulfobiales</taxon>
        <taxon>Thermodesulfobiaceae</taxon>
        <taxon>Thermodesulfobium</taxon>
    </lineage>
</organism>
<evidence type="ECO:0000259" key="9">
    <source>
        <dbReference type="PROSITE" id="PS51722"/>
    </source>
</evidence>
<dbReference type="Gene3D" id="2.40.30.10">
    <property type="entry name" value="Translation factors"/>
    <property type="match status" value="1"/>
</dbReference>
<evidence type="ECO:0000256" key="7">
    <source>
        <dbReference type="ARBA" id="ARBA00025526"/>
    </source>
</evidence>
<dbReference type="InterPro" id="IPR036390">
    <property type="entry name" value="WH_DNA-bd_sf"/>
</dbReference>
<dbReference type="CDD" id="cd04171">
    <property type="entry name" value="SelB"/>
    <property type="match status" value="1"/>
</dbReference>
<dbReference type="AlphaFoldDB" id="A0A2R4VYT1"/>
<evidence type="ECO:0000256" key="6">
    <source>
        <dbReference type="ARBA" id="ARBA00023134"/>
    </source>
</evidence>
<dbReference type="SUPFAM" id="SSF52540">
    <property type="entry name" value="P-loop containing nucleoside triphosphate hydrolases"/>
    <property type="match status" value="1"/>
</dbReference>
<dbReference type="Proteomes" id="UP000244792">
    <property type="component" value="Chromosome"/>
</dbReference>
<dbReference type="KEGG" id="taci:TDSAC_0226"/>
<dbReference type="NCBIfam" id="TIGR00231">
    <property type="entry name" value="small_GTP"/>
    <property type="match status" value="1"/>
</dbReference>
<keyword evidence="10" id="KW-0251">Elongation factor</keyword>
<dbReference type="InterPro" id="IPR004535">
    <property type="entry name" value="Transl_elong_SelB"/>
</dbReference>
<evidence type="ECO:0000256" key="3">
    <source>
        <dbReference type="ARBA" id="ARBA00022490"/>
    </source>
</evidence>
<dbReference type="Gene3D" id="1.10.10.10">
    <property type="entry name" value="Winged helix-like DNA-binding domain superfamily/Winged helix DNA-binding domain"/>
    <property type="match status" value="1"/>
</dbReference>
<dbReference type="GO" id="GO:0005525">
    <property type="term" value="F:GTP binding"/>
    <property type="evidence" value="ECO:0007669"/>
    <property type="project" value="UniProtKB-KW"/>
</dbReference>
<keyword evidence="5" id="KW-0648">Protein biosynthesis</keyword>
<evidence type="ECO:0000256" key="2">
    <source>
        <dbReference type="ARBA" id="ARBA00015953"/>
    </source>
</evidence>
<dbReference type="EMBL" id="CP020921">
    <property type="protein sequence ID" value="AWB09610.1"/>
    <property type="molecule type" value="Genomic_DNA"/>
</dbReference>
<evidence type="ECO:0000313" key="10">
    <source>
        <dbReference type="EMBL" id="AWB09610.1"/>
    </source>
</evidence>
<dbReference type="InterPro" id="IPR004161">
    <property type="entry name" value="EFTu-like_2"/>
</dbReference>
<dbReference type="PANTHER" id="PTHR43721">
    <property type="entry name" value="ELONGATION FACTOR TU-RELATED"/>
    <property type="match status" value="1"/>
</dbReference>
<keyword evidence="4" id="KW-0547">Nucleotide-binding</keyword>
<dbReference type="InterPro" id="IPR005225">
    <property type="entry name" value="Small_GTP-bd"/>
</dbReference>
<keyword evidence="11" id="KW-1185">Reference proteome</keyword>